<dbReference type="CDD" id="cd17039">
    <property type="entry name" value="Ubl_ubiquitin_like"/>
    <property type="match status" value="1"/>
</dbReference>
<dbReference type="AlphaFoldDB" id="A0A6G1G1J8"/>
<accession>A0A6G1G1J8</accession>
<dbReference type="PROSITE" id="PS50053">
    <property type="entry name" value="UBIQUITIN_2"/>
    <property type="match status" value="1"/>
</dbReference>
<evidence type="ECO:0000256" key="3">
    <source>
        <dbReference type="ARBA" id="ARBA00022989"/>
    </source>
</evidence>
<feature type="region of interest" description="Disordered" evidence="5">
    <location>
        <begin position="711"/>
        <end position="810"/>
    </location>
</feature>
<keyword evidence="3 6" id="KW-1133">Transmembrane helix</keyword>
<evidence type="ECO:0000313" key="10">
    <source>
        <dbReference type="RefSeq" id="XP_033533437.1"/>
    </source>
</evidence>
<feature type="transmembrane region" description="Helical" evidence="6">
    <location>
        <begin position="559"/>
        <end position="580"/>
    </location>
</feature>
<dbReference type="SUPFAM" id="SSF54236">
    <property type="entry name" value="Ubiquitin-like"/>
    <property type="match status" value="1"/>
</dbReference>
<dbReference type="RefSeq" id="XP_033533437.1">
    <property type="nucleotide sequence ID" value="XM_033682878.1"/>
</dbReference>
<reference evidence="10" key="2">
    <citation type="submission" date="2020-04" db="EMBL/GenBank/DDBJ databases">
        <authorList>
            <consortium name="NCBI Genome Project"/>
        </authorList>
    </citation>
    <scope>NUCLEOTIDE SEQUENCE</scope>
    <source>
        <strain evidence="10">CBS 781.70</strain>
    </source>
</reference>
<evidence type="ECO:0000256" key="6">
    <source>
        <dbReference type="SAM" id="Phobius"/>
    </source>
</evidence>
<gene>
    <name evidence="8 10" type="ORF">P152DRAFT_514936</name>
</gene>
<keyword evidence="2 6" id="KW-0812">Transmembrane</keyword>
<dbReference type="Proteomes" id="UP000504638">
    <property type="component" value="Unplaced"/>
</dbReference>
<feature type="compositionally biased region" description="Basic and acidic residues" evidence="5">
    <location>
        <begin position="748"/>
        <end position="763"/>
    </location>
</feature>
<dbReference type="GO" id="GO:0030968">
    <property type="term" value="P:endoplasmic reticulum unfolded protein response"/>
    <property type="evidence" value="ECO:0007669"/>
    <property type="project" value="TreeGrafter"/>
</dbReference>
<dbReference type="GeneID" id="54423448"/>
<evidence type="ECO:0000313" key="9">
    <source>
        <dbReference type="Proteomes" id="UP000504638"/>
    </source>
</evidence>
<evidence type="ECO:0000256" key="2">
    <source>
        <dbReference type="ARBA" id="ARBA00022692"/>
    </source>
</evidence>
<dbReference type="Gene3D" id="3.10.20.90">
    <property type="entry name" value="Phosphatidylinositol 3-kinase Catalytic Subunit, Chain A, domain 1"/>
    <property type="match status" value="1"/>
</dbReference>
<reference evidence="10" key="3">
    <citation type="submission" date="2025-04" db="UniProtKB">
        <authorList>
            <consortium name="RefSeq"/>
        </authorList>
    </citation>
    <scope>IDENTIFICATION</scope>
    <source>
        <strain evidence="10">CBS 781.70</strain>
    </source>
</reference>
<keyword evidence="4 6" id="KW-0472">Membrane</keyword>
<feature type="compositionally biased region" description="Polar residues" evidence="5">
    <location>
        <begin position="101"/>
        <end position="110"/>
    </location>
</feature>
<feature type="domain" description="Ubiquitin-like" evidence="7">
    <location>
        <begin position="14"/>
        <end position="71"/>
    </location>
</feature>
<feature type="region of interest" description="Disordered" evidence="5">
    <location>
        <begin position="601"/>
        <end position="643"/>
    </location>
</feature>
<dbReference type="InterPro" id="IPR029071">
    <property type="entry name" value="Ubiquitin-like_domsf"/>
</dbReference>
<feature type="compositionally biased region" description="Basic residues" evidence="5">
    <location>
        <begin position="452"/>
        <end position="469"/>
    </location>
</feature>
<dbReference type="PANTHER" id="PTHR12943:SF27">
    <property type="entry name" value="HOMOCYSTEINE-INDUCED ENDOPLASMIC RETICULUM PROTEIN, ISOFORM A"/>
    <property type="match status" value="1"/>
</dbReference>
<feature type="transmembrane region" description="Helical" evidence="6">
    <location>
        <begin position="526"/>
        <end position="547"/>
    </location>
</feature>
<feature type="region of interest" description="Disordered" evidence="5">
    <location>
        <begin position="101"/>
        <end position="150"/>
    </location>
</feature>
<evidence type="ECO:0000256" key="1">
    <source>
        <dbReference type="ARBA" id="ARBA00004370"/>
    </source>
</evidence>
<feature type="region of interest" description="Disordered" evidence="5">
    <location>
        <begin position="205"/>
        <end position="310"/>
    </location>
</feature>
<feature type="compositionally biased region" description="Low complexity" evidence="5">
    <location>
        <begin position="470"/>
        <end position="490"/>
    </location>
</feature>
<feature type="region of interest" description="Disordered" evidence="5">
    <location>
        <begin position="410"/>
        <end position="490"/>
    </location>
</feature>
<feature type="compositionally biased region" description="Low complexity" evidence="5">
    <location>
        <begin position="287"/>
        <end position="302"/>
    </location>
</feature>
<sequence>MADDHENEDRGNDLELRILSPSSELPGPLTLKVPISTTVAELKLRVKNAVASKPEPSRQRLIHKGRVMANESEDLASIFGAEHIKNSEYISLHLVLKDLQTSGPPRSSTAPPGAMRSPLQPYQTDSRLEQPRGIPTSHPVGANPSSSVALGTTPATNAGAIPAQQPNYAQGIPSFGFMPVPSPLGLHQQAVAMAQGHLHPAMQAAFPPQLHPHGLPPHIHGAEAPTPSPHPNSNILLQPHAHTQQRMPAGSPDFAAEDGNQHGIPGTRGRLNASHSDPNLAARANAQNQQQQQQQQQQSQMQPGSFTNRPANARYTVTMESRITSVYPGPSNPPHVAHPMTYTLPQGPPVFAQPSNRAQPRIQNQASTQVYLLSSPSGPHALLVGPSGTYSSDNLSPNIWSTLLNSQSPLERHDTSASNAAQRFRTSVDPQPSSSRQLQPRFDQHTVSQHPTHQHPGHYPHHHHLHQHPHQPSSRQPHPQPANAEAPPVAPIPVANAQNAQPNIQPHALPNGVPNADDNAGELRNLLLPAMGHLWLAVRLIGLWYLFNGSASPFSRGFDRIMVLVGFITLVYLAYLGGFLGDSAQRVRRYWDALVFGDEQQQPGQEGAGAGVDTNGSAQGLHRPARGQQRTPPNPAQLANRIHDDTPLNRFLHEARERVRTVERGVALFVASLYPGFGERVIRERQRREEEQARQGAEVVEAEVAMAAAAAAVEGQAPDQGVREGEGRMQQQGGAPGPVDGAEPQVIEDQRPLWDLGDGRGRGGDAAVATGRDDGAGSEGLSARGHGSTGSQTEPIDAGERSQAADAGQD</sequence>
<feature type="compositionally biased region" description="Polar residues" evidence="5">
    <location>
        <begin position="231"/>
        <end position="246"/>
    </location>
</feature>
<reference evidence="8 10" key="1">
    <citation type="submission" date="2020-01" db="EMBL/GenBank/DDBJ databases">
        <authorList>
            <consortium name="DOE Joint Genome Institute"/>
            <person name="Haridas S."/>
            <person name="Albert R."/>
            <person name="Binder M."/>
            <person name="Bloem J."/>
            <person name="Labutti K."/>
            <person name="Salamov A."/>
            <person name="Andreopoulos B."/>
            <person name="Baker S.E."/>
            <person name="Barry K."/>
            <person name="Bills G."/>
            <person name="Bluhm B.H."/>
            <person name="Cannon C."/>
            <person name="Castanera R."/>
            <person name="Culley D.E."/>
            <person name="Daum C."/>
            <person name="Ezra D."/>
            <person name="Gonzalez J.B."/>
            <person name="Henrissat B."/>
            <person name="Kuo A."/>
            <person name="Liang C."/>
            <person name="Lipzen A."/>
            <person name="Lutzoni F."/>
            <person name="Magnuson J."/>
            <person name="Mondo S."/>
            <person name="Nolan M."/>
            <person name="Ohm R."/>
            <person name="Pangilinan J."/>
            <person name="Park H.-J."/>
            <person name="Ramirez L."/>
            <person name="Alfaro M."/>
            <person name="Sun H."/>
            <person name="Tritt A."/>
            <person name="Yoshinaga Y."/>
            <person name="Zwiers L.-H."/>
            <person name="Turgeon B.G."/>
            <person name="Goodwin S.B."/>
            <person name="Spatafora J.W."/>
            <person name="Crous P.W."/>
            <person name="Grigoriev I.V."/>
        </authorList>
    </citation>
    <scope>NUCLEOTIDE SEQUENCE</scope>
    <source>
        <strain evidence="8 10">CBS 781.70</strain>
    </source>
</reference>
<evidence type="ECO:0000259" key="7">
    <source>
        <dbReference type="PROSITE" id="PS50053"/>
    </source>
</evidence>
<evidence type="ECO:0000256" key="4">
    <source>
        <dbReference type="ARBA" id="ARBA00023136"/>
    </source>
</evidence>
<protein>
    <recommendedName>
        <fullName evidence="7">Ubiquitin-like domain-containing protein</fullName>
    </recommendedName>
</protein>
<name>A0A6G1G1J8_9PEZI</name>
<comment type="subcellular location">
    <subcellularLocation>
        <location evidence="1">Membrane</location>
    </subcellularLocation>
</comment>
<dbReference type="OrthoDB" id="21589at2759"/>
<dbReference type="GO" id="GO:0016020">
    <property type="term" value="C:membrane"/>
    <property type="evidence" value="ECO:0007669"/>
    <property type="project" value="UniProtKB-SubCell"/>
</dbReference>
<feature type="compositionally biased region" description="Polar residues" evidence="5">
    <location>
        <begin position="416"/>
        <end position="438"/>
    </location>
</feature>
<organism evidence="8">
    <name type="scientific">Eremomyces bilateralis CBS 781.70</name>
    <dbReference type="NCBI Taxonomy" id="1392243"/>
    <lineage>
        <taxon>Eukaryota</taxon>
        <taxon>Fungi</taxon>
        <taxon>Dikarya</taxon>
        <taxon>Ascomycota</taxon>
        <taxon>Pezizomycotina</taxon>
        <taxon>Dothideomycetes</taxon>
        <taxon>Dothideomycetes incertae sedis</taxon>
        <taxon>Eremomycetales</taxon>
        <taxon>Eremomycetaceae</taxon>
        <taxon>Eremomyces</taxon>
    </lineage>
</organism>
<proteinExistence type="predicted"/>
<feature type="compositionally biased region" description="Low complexity" evidence="5">
    <location>
        <begin position="207"/>
        <end position="219"/>
    </location>
</feature>
<dbReference type="EMBL" id="ML975160">
    <property type="protein sequence ID" value="KAF1811806.1"/>
    <property type="molecule type" value="Genomic_DNA"/>
</dbReference>
<dbReference type="InterPro" id="IPR000626">
    <property type="entry name" value="Ubiquitin-like_dom"/>
</dbReference>
<keyword evidence="9" id="KW-1185">Reference proteome</keyword>
<dbReference type="InterPro" id="IPR039751">
    <property type="entry name" value="HERPUD1/2"/>
</dbReference>
<evidence type="ECO:0000256" key="5">
    <source>
        <dbReference type="SAM" id="MobiDB-lite"/>
    </source>
</evidence>
<evidence type="ECO:0000313" key="8">
    <source>
        <dbReference type="EMBL" id="KAF1811806.1"/>
    </source>
</evidence>
<dbReference type="PANTHER" id="PTHR12943">
    <property type="entry name" value="HOMOCYSTEINE-RESPONSIVE ENDOPLASMIC RETICULUM-RESIDENT UNIQUITIN-LIKE DOMAIN HERPUD PROTEIN FAMILY MEMBER"/>
    <property type="match status" value="1"/>
</dbReference>